<dbReference type="InterPro" id="IPR039212">
    <property type="entry name" value="RBFA_mitochondrial"/>
</dbReference>
<accession>A0A210PGN5</accession>
<name>A0A210PGN5_MIZYE</name>
<dbReference type="InterPro" id="IPR015946">
    <property type="entry name" value="KH_dom-like_a/b"/>
</dbReference>
<dbReference type="Proteomes" id="UP000242188">
    <property type="component" value="Unassembled WGS sequence"/>
</dbReference>
<evidence type="ECO:0000313" key="3">
    <source>
        <dbReference type="Proteomes" id="UP000242188"/>
    </source>
</evidence>
<proteinExistence type="predicted"/>
<dbReference type="Gene3D" id="3.30.300.20">
    <property type="match status" value="1"/>
</dbReference>
<dbReference type="EMBL" id="NEDP02076717">
    <property type="protein sequence ID" value="OWF35631.1"/>
    <property type="molecule type" value="Genomic_DNA"/>
</dbReference>
<dbReference type="AlphaFoldDB" id="A0A210PGN5"/>
<sequence>MLKLRSLSELTSMIGGSGTRSKTVSSISKMARLDKMMKKMARKDDRNDKWFLAPLCSQKAIGSHKGKPRYSTLGTKRKAEYISDLLFDPICQIMCRGVLEPRVKVELSKISILADFSCIKVHWLASDKDDHVMTEKILQNKTVAMQDLVKELQIMANVPPVRFVKDMSLASVEQVERLLQQADLGPPDEEEEDSCDDEEDKDETTETRLEAPVDIPVTTSLKDIAKRFRSEDTKNLQLNEGLDENVNTQVNSDPTTQVTDITQRFRQDMYGLNHESMTQKLSVLRSGLRKTAYSLEIDPEPEEIQSKVDRKQAREQYAKVLQIQRNQRYSLRKERKKKHILMDYRDENEYMENISQKNSETLGEEWKDDID</sequence>
<evidence type="ECO:0000256" key="1">
    <source>
        <dbReference type="SAM" id="MobiDB-lite"/>
    </source>
</evidence>
<dbReference type="STRING" id="6573.A0A210PGN5"/>
<feature type="compositionally biased region" description="Acidic residues" evidence="1">
    <location>
        <begin position="186"/>
        <end position="203"/>
    </location>
</feature>
<keyword evidence="3" id="KW-1185">Reference proteome</keyword>
<evidence type="ECO:0000313" key="2">
    <source>
        <dbReference type="EMBL" id="OWF35631.1"/>
    </source>
</evidence>
<gene>
    <name evidence="2" type="ORF">KP79_PYT13861</name>
</gene>
<dbReference type="PANTHER" id="PTHR14725">
    <property type="entry name" value="RIBOSOME-BINDING FACTOR A, MITOCHONDRIAL-RELATED"/>
    <property type="match status" value="1"/>
</dbReference>
<reference evidence="2 3" key="1">
    <citation type="journal article" date="2017" name="Nat. Ecol. Evol.">
        <title>Scallop genome provides insights into evolution of bilaterian karyotype and development.</title>
        <authorList>
            <person name="Wang S."/>
            <person name="Zhang J."/>
            <person name="Jiao W."/>
            <person name="Li J."/>
            <person name="Xun X."/>
            <person name="Sun Y."/>
            <person name="Guo X."/>
            <person name="Huan P."/>
            <person name="Dong B."/>
            <person name="Zhang L."/>
            <person name="Hu X."/>
            <person name="Sun X."/>
            <person name="Wang J."/>
            <person name="Zhao C."/>
            <person name="Wang Y."/>
            <person name="Wang D."/>
            <person name="Huang X."/>
            <person name="Wang R."/>
            <person name="Lv J."/>
            <person name="Li Y."/>
            <person name="Zhang Z."/>
            <person name="Liu B."/>
            <person name="Lu W."/>
            <person name="Hui Y."/>
            <person name="Liang J."/>
            <person name="Zhou Z."/>
            <person name="Hou R."/>
            <person name="Li X."/>
            <person name="Liu Y."/>
            <person name="Li H."/>
            <person name="Ning X."/>
            <person name="Lin Y."/>
            <person name="Zhao L."/>
            <person name="Xing Q."/>
            <person name="Dou J."/>
            <person name="Li Y."/>
            <person name="Mao J."/>
            <person name="Guo H."/>
            <person name="Dou H."/>
            <person name="Li T."/>
            <person name="Mu C."/>
            <person name="Jiang W."/>
            <person name="Fu Q."/>
            <person name="Fu X."/>
            <person name="Miao Y."/>
            <person name="Liu J."/>
            <person name="Yu Q."/>
            <person name="Li R."/>
            <person name="Liao H."/>
            <person name="Li X."/>
            <person name="Kong Y."/>
            <person name="Jiang Z."/>
            <person name="Chourrout D."/>
            <person name="Li R."/>
            <person name="Bao Z."/>
        </authorList>
    </citation>
    <scope>NUCLEOTIDE SEQUENCE [LARGE SCALE GENOMIC DNA]</scope>
    <source>
        <strain evidence="2 3">PY_sf001</strain>
    </source>
</reference>
<dbReference type="PANTHER" id="PTHR14725:SF0">
    <property type="entry name" value="RIBOSOME-BINDING FACTOR A, MITOCHONDRIAL-RELATED"/>
    <property type="match status" value="1"/>
</dbReference>
<feature type="region of interest" description="Disordered" evidence="1">
    <location>
        <begin position="180"/>
        <end position="208"/>
    </location>
</feature>
<dbReference type="OrthoDB" id="6099697at2759"/>
<comment type="caution">
    <text evidence="2">The sequence shown here is derived from an EMBL/GenBank/DDBJ whole genome shotgun (WGS) entry which is preliminary data.</text>
</comment>
<dbReference type="SUPFAM" id="SSF89919">
    <property type="entry name" value="Ribosome-binding factor A, RbfA"/>
    <property type="match status" value="1"/>
</dbReference>
<organism evidence="2 3">
    <name type="scientific">Mizuhopecten yessoensis</name>
    <name type="common">Japanese scallop</name>
    <name type="synonym">Patinopecten yessoensis</name>
    <dbReference type="NCBI Taxonomy" id="6573"/>
    <lineage>
        <taxon>Eukaryota</taxon>
        <taxon>Metazoa</taxon>
        <taxon>Spiralia</taxon>
        <taxon>Lophotrochozoa</taxon>
        <taxon>Mollusca</taxon>
        <taxon>Bivalvia</taxon>
        <taxon>Autobranchia</taxon>
        <taxon>Pteriomorphia</taxon>
        <taxon>Pectinida</taxon>
        <taxon>Pectinoidea</taxon>
        <taxon>Pectinidae</taxon>
        <taxon>Mizuhopecten</taxon>
    </lineage>
</organism>
<dbReference type="InterPro" id="IPR023799">
    <property type="entry name" value="RbfA_dom_sf"/>
</dbReference>
<protein>
    <submittedName>
        <fullName evidence="2">Ribosome-binding factor A, mitochondrial</fullName>
    </submittedName>
</protein>